<dbReference type="Proteomes" id="UP000594463">
    <property type="component" value="Chromosome"/>
</dbReference>
<name>A0A7T1F379_ATRLM</name>
<comment type="cofactor">
    <cofactor evidence="2 7 8">
        <name>Mg(2+)</name>
        <dbReference type="ChEBI" id="CHEBI:18420"/>
    </cofactor>
</comment>
<dbReference type="PRINTS" id="PR00377">
    <property type="entry name" value="IMPHPHTASES"/>
</dbReference>
<dbReference type="GO" id="GO:0046854">
    <property type="term" value="P:phosphatidylinositol phosphate biosynthetic process"/>
    <property type="evidence" value="ECO:0007669"/>
    <property type="project" value="InterPro"/>
</dbReference>
<evidence type="ECO:0000256" key="7">
    <source>
        <dbReference type="PIRSR" id="PIRSR600760-2"/>
    </source>
</evidence>
<dbReference type="PROSITE" id="PS00629">
    <property type="entry name" value="IMP_1"/>
    <property type="match status" value="1"/>
</dbReference>
<keyword evidence="6 7" id="KW-0460">Magnesium</keyword>
<dbReference type="PROSITE" id="PS00630">
    <property type="entry name" value="IMP_2"/>
    <property type="match status" value="1"/>
</dbReference>
<dbReference type="InterPro" id="IPR020550">
    <property type="entry name" value="Inositol_monophosphatase_CS"/>
</dbReference>
<evidence type="ECO:0000256" key="4">
    <source>
        <dbReference type="ARBA" id="ARBA00022723"/>
    </source>
</evidence>
<dbReference type="Gene3D" id="3.30.540.10">
    <property type="entry name" value="Fructose-1,6-Bisphosphatase, subunit A, domain 1"/>
    <property type="match status" value="1"/>
</dbReference>
<dbReference type="AlphaFoldDB" id="A0A7T1F379"/>
<keyword evidence="4 7" id="KW-0479">Metal-binding</keyword>
<dbReference type="PANTHER" id="PTHR20854">
    <property type="entry name" value="INOSITOL MONOPHOSPHATASE"/>
    <property type="match status" value="1"/>
</dbReference>
<evidence type="ECO:0000256" key="2">
    <source>
        <dbReference type="ARBA" id="ARBA00001946"/>
    </source>
</evidence>
<keyword evidence="5 8" id="KW-0378">Hydrolase</keyword>
<dbReference type="GO" id="GO:0007165">
    <property type="term" value="P:signal transduction"/>
    <property type="evidence" value="ECO:0007669"/>
    <property type="project" value="TreeGrafter"/>
</dbReference>
<dbReference type="InterPro" id="IPR000760">
    <property type="entry name" value="Inositol_monophosphatase-like"/>
</dbReference>
<feature type="binding site" evidence="7">
    <location>
        <position position="67"/>
    </location>
    <ligand>
        <name>Mg(2+)</name>
        <dbReference type="ChEBI" id="CHEBI:18420"/>
        <label>1</label>
        <note>catalytic</note>
    </ligand>
</feature>
<feature type="binding site" evidence="7">
    <location>
        <position position="86"/>
    </location>
    <ligand>
        <name>Mg(2+)</name>
        <dbReference type="ChEBI" id="CHEBI:18420"/>
        <label>1</label>
        <note>catalytic</note>
    </ligand>
</feature>
<dbReference type="EC" id="3.1.3.25" evidence="8"/>
<dbReference type="GO" id="GO:0046872">
    <property type="term" value="F:metal ion binding"/>
    <property type="evidence" value="ECO:0007669"/>
    <property type="project" value="UniProtKB-KW"/>
</dbReference>
<evidence type="ECO:0000313" key="10">
    <source>
        <dbReference type="Proteomes" id="UP000594463"/>
    </source>
</evidence>
<protein>
    <recommendedName>
        <fullName evidence="8">Inositol-1-monophosphatase</fullName>
        <ecNumber evidence="8">3.1.3.25</ecNumber>
    </recommendedName>
</protein>
<comment type="catalytic activity">
    <reaction evidence="1 8">
        <text>a myo-inositol phosphate + H2O = myo-inositol + phosphate</text>
        <dbReference type="Rhea" id="RHEA:24056"/>
        <dbReference type="ChEBI" id="CHEBI:15377"/>
        <dbReference type="ChEBI" id="CHEBI:17268"/>
        <dbReference type="ChEBI" id="CHEBI:43474"/>
        <dbReference type="ChEBI" id="CHEBI:84139"/>
        <dbReference type="EC" id="3.1.3.25"/>
    </reaction>
</comment>
<accession>A0A7T1F379</accession>
<evidence type="ECO:0000256" key="3">
    <source>
        <dbReference type="ARBA" id="ARBA00009759"/>
    </source>
</evidence>
<dbReference type="RefSeq" id="WP_218113276.1">
    <property type="nucleotide sequence ID" value="NZ_CP065383.1"/>
</dbReference>
<dbReference type="PANTHER" id="PTHR20854:SF4">
    <property type="entry name" value="INOSITOL-1-MONOPHOSPHATASE-RELATED"/>
    <property type="match status" value="1"/>
</dbReference>
<gene>
    <name evidence="9" type="primary">suhB_1</name>
    <name evidence="9" type="ORF">RT761_01330</name>
</gene>
<evidence type="ECO:0000256" key="5">
    <source>
        <dbReference type="ARBA" id="ARBA00022801"/>
    </source>
</evidence>
<dbReference type="KEGG" id="alam:RT761_01330"/>
<dbReference type="Pfam" id="PF00459">
    <property type="entry name" value="Inositol_P"/>
    <property type="match status" value="1"/>
</dbReference>
<feature type="binding site" evidence="7">
    <location>
        <position position="210"/>
    </location>
    <ligand>
        <name>Mg(2+)</name>
        <dbReference type="ChEBI" id="CHEBI:18420"/>
        <label>1</label>
        <note>catalytic</note>
    </ligand>
</feature>
<dbReference type="InterPro" id="IPR020583">
    <property type="entry name" value="Inositol_monoP_metal-BS"/>
</dbReference>
<feature type="binding site" evidence="7">
    <location>
        <position position="85"/>
    </location>
    <ligand>
        <name>Mg(2+)</name>
        <dbReference type="ChEBI" id="CHEBI:18420"/>
        <label>1</label>
        <note>catalytic</note>
    </ligand>
</feature>
<dbReference type="InterPro" id="IPR033942">
    <property type="entry name" value="IMPase"/>
</dbReference>
<dbReference type="SUPFAM" id="SSF56655">
    <property type="entry name" value="Carbohydrate phosphatase"/>
    <property type="match status" value="1"/>
</dbReference>
<comment type="similarity">
    <text evidence="3 8">Belongs to the inositol monophosphatase superfamily.</text>
</comment>
<dbReference type="GO" id="GO:0006020">
    <property type="term" value="P:inositol metabolic process"/>
    <property type="evidence" value="ECO:0007669"/>
    <property type="project" value="TreeGrafter"/>
</dbReference>
<dbReference type="Gene3D" id="3.40.190.80">
    <property type="match status" value="1"/>
</dbReference>
<sequence>MFKDRLSKALEIVKVAGKIAQERQQSIGLIEDKTGPMDVVTDIDRGTQDLILKTLEKDFPEDITWGEESGYPLSDFSSTWVLDPIDGTTNYIHGLPLYSISLAYYYQGVPVIGVIDSPSFGETFYSERGSGAYLNENPIHLSEVKDLRRSLLSTGFPHEQNRCDIIIPVYHHLLCRSQALRAIGSAALGIAYVACGRFEAYFQLGVSFYDVAAGVCMLEEVGGKVQQINEKPWGTSSRSIVALNPLIGQQLFDELNRFQIPEPVYS</sequence>
<keyword evidence="10" id="KW-1185">Reference proteome</keyword>
<dbReference type="GO" id="GO:0008934">
    <property type="term" value="F:inositol monophosphate 1-phosphatase activity"/>
    <property type="evidence" value="ECO:0007669"/>
    <property type="project" value="InterPro"/>
</dbReference>
<evidence type="ECO:0000256" key="6">
    <source>
        <dbReference type="ARBA" id="ARBA00022842"/>
    </source>
</evidence>
<reference evidence="9 10" key="1">
    <citation type="journal article" date="2021" name="Nat. Commun.">
        <title>Isolation of a member of the candidate phylum Atribacteria reveals a unique cell membrane structure.</title>
        <authorList>
            <person name="Taiki K."/>
            <person name="Nobu M.K."/>
            <person name="Kusada H."/>
            <person name="Meng X.-Y."/>
            <person name="Hosoki N."/>
            <person name="Uematsu K."/>
            <person name="Yoshioka H."/>
            <person name="Kamagata Y."/>
            <person name="Tamaki H."/>
        </authorList>
    </citation>
    <scope>NUCLEOTIDE SEQUENCE [LARGE SCALE GENOMIC DNA]</scope>
    <source>
        <strain evidence="9 10">RT761</strain>
    </source>
</reference>
<organism evidence="9 10">
    <name type="scientific">Atribacter laminatus</name>
    <dbReference type="NCBI Taxonomy" id="2847778"/>
    <lineage>
        <taxon>Bacteria</taxon>
        <taxon>Pseudomonadati</taxon>
        <taxon>Atribacterota</taxon>
        <taxon>Atribacteria</taxon>
        <taxon>Atribacterales</taxon>
        <taxon>Atribacteraceae</taxon>
        <taxon>Atribacter</taxon>
    </lineage>
</organism>
<evidence type="ECO:0000313" key="9">
    <source>
        <dbReference type="EMBL" id="QPM68116.1"/>
    </source>
</evidence>
<evidence type="ECO:0000256" key="8">
    <source>
        <dbReference type="RuleBase" id="RU364068"/>
    </source>
</evidence>
<feature type="binding site" evidence="7">
    <location>
        <position position="83"/>
    </location>
    <ligand>
        <name>Mg(2+)</name>
        <dbReference type="ChEBI" id="CHEBI:18420"/>
        <label>1</label>
        <note>catalytic</note>
    </ligand>
</feature>
<proteinExistence type="inferred from homology"/>
<evidence type="ECO:0000256" key="1">
    <source>
        <dbReference type="ARBA" id="ARBA00001033"/>
    </source>
</evidence>
<dbReference type="CDD" id="cd01639">
    <property type="entry name" value="IMPase"/>
    <property type="match status" value="1"/>
</dbReference>
<dbReference type="EMBL" id="CP065383">
    <property type="protein sequence ID" value="QPM68116.1"/>
    <property type="molecule type" value="Genomic_DNA"/>
</dbReference>